<name>A0ABW2G9J6_9ACTN</name>
<dbReference type="EMBL" id="JBHSZO010000005">
    <property type="protein sequence ID" value="MFC7217463.1"/>
    <property type="molecule type" value="Genomic_DNA"/>
</dbReference>
<reference evidence="2" key="1">
    <citation type="journal article" date="2019" name="Int. J. Syst. Evol. Microbiol.">
        <title>The Global Catalogue of Microorganisms (GCM) 10K type strain sequencing project: providing services to taxonomists for standard genome sequencing and annotation.</title>
        <authorList>
            <consortium name="The Broad Institute Genomics Platform"/>
            <consortium name="The Broad Institute Genome Sequencing Center for Infectious Disease"/>
            <person name="Wu L."/>
            <person name="Ma J."/>
        </authorList>
    </citation>
    <scope>NUCLEOTIDE SEQUENCE [LARGE SCALE GENOMIC DNA]</scope>
    <source>
        <strain evidence="2">CGMCC 1.13681</strain>
    </source>
</reference>
<proteinExistence type="predicted"/>
<dbReference type="PANTHER" id="PTHR36221:SF1">
    <property type="entry name" value="DUF742 DOMAIN-CONTAINING PROTEIN"/>
    <property type="match status" value="1"/>
</dbReference>
<gene>
    <name evidence="1" type="ORF">ACFQLX_04640</name>
</gene>
<accession>A0ABW2G9J6</accession>
<keyword evidence="2" id="KW-1185">Reference proteome</keyword>
<dbReference type="PANTHER" id="PTHR36221">
    <property type="entry name" value="DUF742 DOMAIN-CONTAINING PROTEIN"/>
    <property type="match status" value="1"/>
</dbReference>
<comment type="caution">
    <text evidence="1">The sequence shown here is derived from an EMBL/GenBank/DDBJ whole genome shotgun (WGS) entry which is preliminary data.</text>
</comment>
<dbReference type="Pfam" id="PF05331">
    <property type="entry name" value="DUF742"/>
    <property type="match status" value="1"/>
</dbReference>
<sequence>MSDEDHAWYEAGPERLYVITGGRTGETAKEPLDLVTLVIARAGPPHGLPPEQSAILRLCTAPISIAEVAAYLKLPFSVVSVLLGDLLARELIVTRSTVPPVADMSLIEEIIHGLEQL</sequence>
<evidence type="ECO:0000313" key="1">
    <source>
        <dbReference type="EMBL" id="MFC7217463.1"/>
    </source>
</evidence>
<evidence type="ECO:0000313" key="2">
    <source>
        <dbReference type="Proteomes" id="UP001596413"/>
    </source>
</evidence>
<organism evidence="1 2">
    <name type="scientific">Streptomyces polyrhachis</name>
    <dbReference type="NCBI Taxonomy" id="1282885"/>
    <lineage>
        <taxon>Bacteria</taxon>
        <taxon>Bacillati</taxon>
        <taxon>Actinomycetota</taxon>
        <taxon>Actinomycetes</taxon>
        <taxon>Kitasatosporales</taxon>
        <taxon>Streptomycetaceae</taxon>
        <taxon>Streptomyces</taxon>
    </lineage>
</organism>
<dbReference type="Proteomes" id="UP001596413">
    <property type="component" value="Unassembled WGS sequence"/>
</dbReference>
<dbReference type="InterPro" id="IPR007995">
    <property type="entry name" value="DUF742"/>
</dbReference>
<protein>
    <submittedName>
        <fullName evidence="1">DUF742 domain-containing protein</fullName>
    </submittedName>
</protein>
<dbReference type="RefSeq" id="WP_386412201.1">
    <property type="nucleotide sequence ID" value="NZ_JBHSZO010000005.1"/>
</dbReference>